<dbReference type="OrthoDB" id="21221at2759"/>
<keyword evidence="3" id="KW-0378">Hydrolase</keyword>
<dbReference type="PANTHER" id="PTHR12378:SF7">
    <property type="entry name" value="DESUMOYLATING ISOPEPTIDASE 1"/>
    <property type="match status" value="1"/>
</dbReference>
<keyword evidence="7" id="KW-1185">Reference proteome</keyword>
<evidence type="ECO:0000256" key="1">
    <source>
        <dbReference type="ARBA" id="ARBA00008140"/>
    </source>
</evidence>
<dbReference type="SMART" id="SM01179">
    <property type="entry name" value="DUF862"/>
    <property type="match status" value="1"/>
</dbReference>
<protein>
    <submittedName>
        <fullName evidence="6">Desumoylating isopeptidase 1</fullName>
    </submittedName>
</protein>
<dbReference type="Gene3D" id="1.25.10.10">
    <property type="entry name" value="Leucine-rich Repeat Variant"/>
    <property type="match status" value="1"/>
</dbReference>
<dbReference type="InterPro" id="IPR008580">
    <property type="entry name" value="PPPDE_dom"/>
</dbReference>
<comment type="similarity">
    <text evidence="1">Belongs to the DeSI family.</text>
</comment>
<dbReference type="PROSITE" id="PS51858">
    <property type="entry name" value="PPPDE"/>
    <property type="match status" value="1"/>
</dbReference>
<dbReference type="Pfam" id="PF08324">
    <property type="entry name" value="PUL"/>
    <property type="match status" value="1"/>
</dbReference>
<accession>A0A5J4Z7Y7</accession>
<evidence type="ECO:0000313" key="7">
    <source>
        <dbReference type="Proteomes" id="UP000324585"/>
    </source>
</evidence>
<organism evidence="6 7">
    <name type="scientific">Porphyridium purpureum</name>
    <name type="common">Red alga</name>
    <name type="synonym">Porphyridium cruentum</name>
    <dbReference type="NCBI Taxonomy" id="35688"/>
    <lineage>
        <taxon>Eukaryota</taxon>
        <taxon>Rhodophyta</taxon>
        <taxon>Bangiophyceae</taxon>
        <taxon>Porphyridiales</taxon>
        <taxon>Porphyridiaceae</taxon>
        <taxon>Porphyridium</taxon>
    </lineage>
</organism>
<evidence type="ECO:0000313" key="6">
    <source>
        <dbReference type="EMBL" id="KAA8498807.1"/>
    </source>
</evidence>
<dbReference type="AlphaFoldDB" id="A0A5J4Z7Y7"/>
<sequence length="464" mass="51083">MAERVILHVYDLSQGMARQMSPMLLGKVIDGIWHTGVEVFGREFYFGGGICADLPSCTPYGAPVQTIEMGITQKRADEFQMFLHSVQSTFSMETYHILDNNCNNFSDACCRFLLGKSIPQYILDLPNEAMNSPMGSMLRPMIENMSNQVRNASLGHQIDQGGRPGGQLAHPAGQMSQPPAVSSSTIRAEMEALARDPARHPVLLSRINRELVEKKLHELDPLVPNSTGGHPIAPDLLCEAYERLKHTPEKVFPVLDLLRVAALDGDHPSAESGHQWRSIARVARDAAQRFCGLADSFVPARMMTLRLLVNVFGPNQLLRAMLEQFDSKEEELKELFSVAVCSTLAMENVSTACAQTAACVAENLCGVPFRTSSNSVIRSLGEDVETQLIAAVGERLNRTQWSESRSIEVRHLLTALALLLLHSEHALLIAQTIELQVSSLFSESTVSDAAIRELALKCHRLLCG</sequence>
<comment type="caution">
    <text evidence="6">The sequence shown here is derived from an EMBL/GenBank/DDBJ whole genome shotgun (WGS) entry which is preliminary data.</text>
</comment>
<evidence type="ECO:0000256" key="3">
    <source>
        <dbReference type="ARBA" id="ARBA00022801"/>
    </source>
</evidence>
<dbReference type="PANTHER" id="PTHR12378">
    <property type="entry name" value="DESUMOYLATING ISOPEPTIDASE"/>
    <property type="match status" value="1"/>
</dbReference>
<dbReference type="Gene3D" id="3.90.1720.30">
    <property type="entry name" value="PPPDE domains"/>
    <property type="match status" value="1"/>
</dbReference>
<dbReference type="InterPro" id="IPR042266">
    <property type="entry name" value="PPPDE_sf"/>
</dbReference>
<dbReference type="PROSITE" id="PS51396">
    <property type="entry name" value="PUL"/>
    <property type="match status" value="1"/>
</dbReference>
<dbReference type="GO" id="GO:0008233">
    <property type="term" value="F:peptidase activity"/>
    <property type="evidence" value="ECO:0007669"/>
    <property type="project" value="UniProtKB-KW"/>
</dbReference>
<dbReference type="GO" id="GO:0070646">
    <property type="term" value="P:protein modification by small protein removal"/>
    <property type="evidence" value="ECO:0007669"/>
    <property type="project" value="TreeGrafter"/>
</dbReference>
<feature type="domain" description="PUL" evidence="4">
    <location>
        <begin position="168"/>
        <end position="461"/>
    </location>
</feature>
<evidence type="ECO:0000256" key="2">
    <source>
        <dbReference type="ARBA" id="ARBA00022670"/>
    </source>
</evidence>
<dbReference type="OMA" id="TIEMGIT"/>
<dbReference type="EMBL" id="VRMN01000001">
    <property type="protein sequence ID" value="KAA8498807.1"/>
    <property type="molecule type" value="Genomic_DNA"/>
</dbReference>
<evidence type="ECO:0000259" key="4">
    <source>
        <dbReference type="PROSITE" id="PS51396"/>
    </source>
</evidence>
<proteinExistence type="inferred from homology"/>
<dbReference type="Proteomes" id="UP000324585">
    <property type="component" value="Unassembled WGS sequence"/>
</dbReference>
<evidence type="ECO:0000259" key="5">
    <source>
        <dbReference type="PROSITE" id="PS51858"/>
    </source>
</evidence>
<dbReference type="Pfam" id="PF05903">
    <property type="entry name" value="Peptidase_C97"/>
    <property type="match status" value="1"/>
</dbReference>
<gene>
    <name evidence="6" type="ORF">FVE85_6392</name>
</gene>
<dbReference type="InterPro" id="IPR013535">
    <property type="entry name" value="PUL_dom"/>
</dbReference>
<name>A0A5J4Z7Y7_PORPP</name>
<dbReference type="InterPro" id="IPR011989">
    <property type="entry name" value="ARM-like"/>
</dbReference>
<keyword evidence="2" id="KW-0645">Protease</keyword>
<reference evidence="7" key="1">
    <citation type="journal article" date="2019" name="Nat. Commun.">
        <title>Expansion of phycobilisome linker gene families in mesophilic red algae.</title>
        <authorList>
            <person name="Lee J."/>
            <person name="Kim D."/>
            <person name="Bhattacharya D."/>
            <person name="Yoon H.S."/>
        </authorList>
    </citation>
    <scope>NUCLEOTIDE SEQUENCE [LARGE SCALE GENOMIC DNA]</scope>
    <source>
        <strain evidence="7">CCMP 1328</strain>
    </source>
</reference>
<feature type="domain" description="PPPDE" evidence="5">
    <location>
        <begin position="3"/>
        <end position="143"/>
    </location>
</feature>
<dbReference type="GO" id="GO:0006508">
    <property type="term" value="P:proteolysis"/>
    <property type="evidence" value="ECO:0007669"/>
    <property type="project" value="UniProtKB-KW"/>
</dbReference>